<keyword evidence="1" id="KW-1133">Transmembrane helix</keyword>
<organism evidence="3 4">
    <name type="scientific">Lojkania enalia</name>
    <dbReference type="NCBI Taxonomy" id="147567"/>
    <lineage>
        <taxon>Eukaryota</taxon>
        <taxon>Fungi</taxon>
        <taxon>Dikarya</taxon>
        <taxon>Ascomycota</taxon>
        <taxon>Pezizomycotina</taxon>
        <taxon>Dothideomycetes</taxon>
        <taxon>Pleosporomycetidae</taxon>
        <taxon>Pleosporales</taxon>
        <taxon>Pleosporales incertae sedis</taxon>
        <taxon>Lojkania</taxon>
    </lineage>
</organism>
<sequence>MDGLIKCCENFETYPLNLDNQSVSSYRLRSYFDRLQDLERQLFDLSAMERVNNHFLTTASFIHAPHSRAALQISRDIFGFLFSYHQILPSFLDFMFPFGKQEYVQDFYFGGLREENRLCNDRRGAPMPDLGRSGGDLRFYYSLRSVERSPGRQGFQWSIQQTAIYHSFDIETGRCLWVNVKGNELMKNRFFEAADSFEGSKWSSRNSAFLTSLSTHMMICEWAVENWAWYINDLQDELQASSTVMLAASLDTPPIPISIYTTENPCDSNTSVEFSGITSSITQMLRSNVSDSEWLDSNRKEAKTQSSGVSPIAKGKIITGDIVPQKEHNPLILETFPFRDLLNVQYIKEKLYEVQSVLRLNIEVLRDLKQLYHSAVDHTEFPKEVTTACERELVRFKENLERIEKDLRVQHLKTETLLQILADRKAILHSSLSYQNMKTSESMAEKTQTSADYTKKRDQETHTIAQKAAQVTFSMRAITFVTILFIPGIFVATFLSTGIFHFTDNEQSFRPKALKLYFIITLPLMAGAFIAWYLLFQFTRSRDKRESSAADVRISANV</sequence>
<comment type="caution">
    <text evidence="3">The sequence shown here is derived from an EMBL/GenBank/DDBJ whole genome shotgun (WGS) entry which is preliminary data.</text>
</comment>
<keyword evidence="1" id="KW-0812">Transmembrane</keyword>
<evidence type="ECO:0000313" key="3">
    <source>
        <dbReference type="EMBL" id="KAF2263814.1"/>
    </source>
</evidence>
<keyword evidence="1" id="KW-0472">Membrane</keyword>
<evidence type="ECO:0000256" key="1">
    <source>
        <dbReference type="SAM" id="Phobius"/>
    </source>
</evidence>
<feature type="transmembrane region" description="Helical" evidence="1">
    <location>
        <begin position="477"/>
        <end position="502"/>
    </location>
</feature>
<dbReference type="EMBL" id="ML986622">
    <property type="protein sequence ID" value="KAF2263814.1"/>
    <property type="molecule type" value="Genomic_DNA"/>
</dbReference>
<feature type="domain" description="CorA-like transporter" evidence="2">
    <location>
        <begin position="61"/>
        <end position="242"/>
    </location>
</feature>
<accession>A0A9P4K6N8</accession>
<protein>
    <recommendedName>
        <fullName evidence="2">CorA-like transporter domain-containing protein</fullName>
    </recommendedName>
</protein>
<reference evidence="4" key="1">
    <citation type="journal article" date="2020" name="Stud. Mycol.">
        <title>101 Dothideomycetes genomes: A test case for predicting lifestyles and emergence of pathogens.</title>
        <authorList>
            <person name="Haridas S."/>
            <person name="Albert R."/>
            <person name="Binder M."/>
            <person name="Bloem J."/>
            <person name="LaButti K."/>
            <person name="Salamov A."/>
            <person name="Andreopoulos B."/>
            <person name="Baker S."/>
            <person name="Barry K."/>
            <person name="Bills G."/>
            <person name="Bluhm B."/>
            <person name="Cannon C."/>
            <person name="Castanera R."/>
            <person name="Culley D."/>
            <person name="Daum C."/>
            <person name="Ezra D."/>
            <person name="Gonzalez J."/>
            <person name="Henrissat B."/>
            <person name="Kuo A."/>
            <person name="Liang C."/>
            <person name="Lipzen A."/>
            <person name="Lutzoni F."/>
            <person name="Magnuson J."/>
            <person name="Mondo S."/>
            <person name="Nolan M."/>
            <person name="Ohm R."/>
            <person name="Pangilinan J."/>
            <person name="Park H.-J."/>
            <person name="Ramirez L."/>
            <person name="Alfaro M."/>
            <person name="Sun H."/>
            <person name="Tritt A."/>
            <person name="Yoshinaga Y."/>
            <person name="Zwiers L.-H."/>
            <person name="Turgeon B."/>
            <person name="Goodwin S."/>
            <person name="Spatafora J."/>
            <person name="Crous P."/>
            <person name="Grigoriev I."/>
        </authorList>
    </citation>
    <scope>NUCLEOTIDE SEQUENCE [LARGE SCALE GENOMIC DNA]</scope>
    <source>
        <strain evidence="4">CBS 304.66</strain>
    </source>
</reference>
<dbReference type="AlphaFoldDB" id="A0A9P4K6N8"/>
<gene>
    <name evidence="3" type="ORF">CC78DRAFT_464874</name>
</gene>
<proteinExistence type="predicted"/>
<dbReference type="OrthoDB" id="5396681at2759"/>
<dbReference type="InterPro" id="IPR058257">
    <property type="entry name" value="CorA-like_dom"/>
</dbReference>
<dbReference type="Proteomes" id="UP000800093">
    <property type="component" value="Unassembled WGS sequence"/>
</dbReference>
<feature type="transmembrane region" description="Helical" evidence="1">
    <location>
        <begin position="514"/>
        <end position="535"/>
    </location>
</feature>
<name>A0A9P4K6N8_9PLEO</name>
<dbReference type="Pfam" id="PF26616">
    <property type="entry name" value="CorA-like"/>
    <property type="match status" value="1"/>
</dbReference>
<keyword evidence="4" id="KW-1185">Reference proteome</keyword>
<evidence type="ECO:0000313" key="4">
    <source>
        <dbReference type="Proteomes" id="UP000800093"/>
    </source>
</evidence>
<evidence type="ECO:0000259" key="2">
    <source>
        <dbReference type="Pfam" id="PF26616"/>
    </source>
</evidence>